<organism evidence="1 2">
    <name type="scientific">Vitrella brassicaformis (strain CCMP3155)</name>
    <dbReference type="NCBI Taxonomy" id="1169540"/>
    <lineage>
        <taxon>Eukaryota</taxon>
        <taxon>Sar</taxon>
        <taxon>Alveolata</taxon>
        <taxon>Colpodellida</taxon>
        <taxon>Vitrellaceae</taxon>
        <taxon>Vitrella</taxon>
    </lineage>
</organism>
<evidence type="ECO:0000313" key="2">
    <source>
        <dbReference type="Proteomes" id="UP000041254"/>
    </source>
</evidence>
<gene>
    <name evidence="1" type="ORF">Vbra_8285</name>
</gene>
<dbReference type="EMBL" id="CDMY01000318">
    <property type="protein sequence ID" value="CEM02122.1"/>
    <property type="molecule type" value="Genomic_DNA"/>
</dbReference>
<dbReference type="PhylomeDB" id="A0A0G4EU13"/>
<name>A0A0G4EU13_VITBC</name>
<protein>
    <submittedName>
        <fullName evidence="1">Uncharacterized protein</fullName>
    </submittedName>
</protein>
<proteinExistence type="predicted"/>
<evidence type="ECO:0000313" key="1">
    <source>
        <dbReference type="EMBL" id="CEM02122.1"/>
    </source>
</evidence>
<dbReference type="AlphaFoldDB" id="A0A0G4EU13"/>
<accession>A0A0G4EU13</accession>
<sequence length="115" mass="13361">MNYNEMWEFLPHFKLISSFWQNMRALLAPAGTIIVDTIPAFFEGKACHCNRPLSNTVCSRPIRLGVEICWLRDFQALSLLFDYFIHLVEKEGLRLIQPVFLDDTGKMGIKLQRVD</sequence>
<reference evidence="1 2" key="1">
    <citation type="submission" date="2014-11" db="EMBL/GenBank/DDBJ databases">
        <authorList>
            <person name="Zhu J."/>
            <person name="Qi W."/>
            <person name="Song R."/>
        </authorList>
    </citation>
    <scope>NUCLEOTIDE SEQUENCE [LARGE SCALE GENOMIC DNA]</scope>
</reference>
<dbReference type="VEuPathDB" id="CryptoDB:Vbra_8285"/>
<dbReference type="Proteomes" id="UP000041254">
    <property type="component" value="Unassembled WGS sequence"/>
</dbReference>
<keyword evidence="2" id="KW-1185">Reference proteome</keyword>
<dbReference type="InParanoid" id="A0A0G4EU13"/>